<name>A0A1I1U666_9BACT</name>
<organism evidence="3 4">
    <name type="scientific">Nannocystis exedens</name>
    <dbReference type="NCBI Taxonomy" id="54"/>
    <lineage>
        <taxon>Bacteria</taxon>
        <taxon>Pseudomonadati</taxon>
        <taxon>Myxococcota</taxon>
        <taxon>Polyangia</taxon>
        <taxon>Nannocystales</taxon>
        <taxon>Nannocystaceae</taxon>
        <taxon>Nannocystis</taxon>
    </lineage>
</organism>
<dbReference type="RefSeq" id="WP_096329498.1">
    <property type="nucleotide sequence ID" value="NZ_FOMX01000003.1"/>
</dbReference>
<protein>
    <submittedName>
        <fullName evidence="3">Predicted oxidoreductase</fullName>
    </submittedName>
</protein>
<gene>
    <name evidence="3" type="ORF">SAMN02745121_01005</name>
</gene>
<dbReference type="EMBL" id="FOMX01000003">
    <property type="protein sequence ID" value="SFD66267.1"/>
    <property type="molecule type" value="Genomic_DNA"/>
</dbReference>
<dbReference type="PANTHER" id="PTHR43364:SF4">
    <property type="entry name" value="NAD(P)-LINKED OXIDOREDUCTASE SUPERFAMILY PROTEIN"/>
    <property type="match status" value="1"/>
</dbReference>
<evidence type="ECO:0000313" key="3">
    <source>
        <dbReference type="EMBL" id="SFD66267.1"/>
    </source>
</evidence>
<reference evidence="4" key="1">
    <citation type="submission" date="2016-10" db="EMBL/GenBank/DDBJ databases">
        <authorList>
            <person name="Varghese N."/>
            <person name="Submissions S."/>
        </authorList>
    </citation>
    <scope>NUCLEOTIDE SEQUENCE [LARGE SCALE GENOMIC DNA]</scope>
    <source>
        <strain evidence="4">ATCC 25963</strain>
    </source>
</reference>
<keyword evidence="4" id="KW-1185">Reference proteome</keyword>
<dbReference type="STRING" id="54.SAMN02745121_01005"/>
<keyword evidence="1" id="KW-0560">Oxidoreductase</keyword>
<dbReference type="InterPro" id="IPR023210">
    <property type="entry name" value="NADP_OxRdtase_dom"/>
</dbReference>
<dbReference type="Pfam" id="PF00248">
    <property type="entry name" value="Aldo_ket_red"/>
    <property type="match status" value="1"/>
</dbReference>
<dbReference type="OrthoDB" id="5328358at2"/>
<dbReference type="FunFam" id="3.20.20.100:FF:000004">
    <property type="entry name" value="Oxidoreductase, aldo/keto reductase"/>
    <property type="match status" value="1"/>
</dbReference>
<dbReference type="CDD" id="cd19091">
    <property type="entry name" value="AKR_PsAKR"/>
    <property type="match status" value="1"/>
</dbReference>
<evidence type="ECO:0000313" key="4">
    <source>
        <dbReference type="Proteomes" id="UP000199400"/>
    </source>
</evidence>
<dbReference type="InterPro" id="IPR036812">
    <property type="entry name" value="NAD(P)_OxRdtase_dom_sf"/>
</dbReference>
<accession>A0A1I1U666</accession>
<dbReference type="SUPFAM" id="SSF51430">
    <property type="entry name" value="NAD(P)-linked oxidoreductase"/>
    <property type="match status" value="1"/>
</dbReference>
<evidence type="ECO:0000256" key="1">
    <source>
        <dbReference type="ARBA" id="ARBA00023002"/>
    </source>
</evidence>
<dbReference type="AlphaFoldDB" id="A0A1I1U666"/>
<feature type="domain" description="NADP-dependent oxidoreductase" evidence="2">
    <location>
        <begin position="16"/>
        <end position="322"/>
    </location>
</feature>
<dbReference type="InterPro" id="IPR050523">
    <property type="entry name" value="AKR_Detox_Biosynth"/>
</dbReference>
<dbReference type="GO" id="GO:0005829">
    <property type="term" value="C:cytosol"/>
    <property type="evidence" value="ECO:0007669"/>
    <property type="project" value="UniProtKB-ARBA"/>
</dbReference>
<evidence type="ECO:0000259" key="2">
    <source>
        <dbReference type="Pfam" id="PF00248"/>
    </source>
</evidence>
<dbReference type="Gene3D" id="3.20.20.100">
    <property type="entry name" value="NADP-dependent oxidoreductase domain"/>
    <property type="match status" value="1"/>
</dbReference>
<sequence>MEYRNLGRSGLSVSTLCLGTMTFGEADENSFMHKVGCDEATSFRIMNLALEAGVNFWDTADVYGQDGLSERVIGNWFAETKRRDEVVLATKFRFRMSKGANGTGASRRRIVRCVDDSLRRLQTDRIDLYQIHMQDSDTPEEETLRALDDLVRAGKVLYIGCSNYAAYRLVESIYTSEAKHLERFVSLQAQYSLVVRDLELELVPACVRHGLGILPWSPLAGGFLSGKIERGAPPPPGTRLEKWKERFAAFDTDRNWRTLAAVKAVAGELGATPSQVALAWLLHKPGVTSCIFGARSEDQLRDNLKAAELKLSAEQLRGLDEASASPLPYPYSMIRNIQGRW</sequence>
<proteinExistence type="predicted"/>
<dbReference type="GO" id="GO:0016491">
    <property type="term" value="F:oxidoreductase activity"/>
    <property type="evidence" value="ECO:0007669"/>
    <property type="project" value="UniProtKB-KW"/>
</dbReference>
<dbReference type="PANTHER" id="PTHR43364">
    <property type="entry name" value="NADH-SPECIFIC METHYLGLYOXAL REDUCTASE-RELATED"/>
    <property type="match status" value="1"/>
</dbReference>
<dbReference type="Proteomes" id="UP000199400">
    <property type="component" value="Unassembled WGS sequence"/>
</dbReference>